<name>A0A6B3LPT9_9BACT</name>
<dbReference type="RefSeq" id="WP_163913129.1">
    <property type="nucleotide sequence ID" value="NZ_JAAGWD010000002.1"/>
</dbReference>
<reference evidence="1 2" key="1">
    <citation type="submission" date="2020-02" db="EMBL/GenBank/DDBJ databases">
        <authorList>
            <person name="Kim M.K."/>
        </authorList>
    </citation>
    <scope>NUCLEOTIDE SEQUENCE [LARGE SCALE GENOMIC DNA]</scope>
    <source>
        <strain evidence="1 2">BT327</strain>
    </source>
</reference>
<sequence>MPFITYYASDFYRIEVDLKGNLMHSEWLRHVTDDELITGGTKLYEALRDYKVERAIANGKILGALGPKAKDWMANEFYELLSQTNLKKLARVLPDSVFHKLSLESVISRAEAQGKTRFEVKSFSDLEVAMKWLLA</sequence>
<evidence type="ECO:0000313" key="1">
    <source>
        <dbReference type="EMBL" id="NEM97075.1"/>
    </source>
</evidence>
<dbReference type="Proteomes" id="UP000474777">
    <property type="component" value="Unassembled WGS sequence"/>
</dbReference>
<evidence type="ECO:0008006" key="3">
    <source>
        <dbReference type="Google" id="ProtNLM"/>
    </source>
</evidence>
<dbReference type="EMBL" id="JAAGWD010000002">
    <property type="protein sequence ID" value="NEM97075.1"/>
    <property type="molecule type" value="Genomic_DNA"/>
</dbReference>
<evidence type="ECO:0000313" key="2">
    <source>
        <dbReference type="Proteomes" id="UP000474777"/>
    </source>
</evidence>
<proteinExistence type="predicted"/>
<organism evidence="1 2">
    <name type="scientific">Pontibacter burrus</name>
    <dbReference type="NCBI Taxonomy" id="2704466"/>
    <lineage>
        <taxon>Bacteria</taxon>
        <taxon>Pseudomonadati</taxon>
        <taxon>Bacteroidota</taxon>
        <taxon>Cytophagia</taxon>
        <taxon>Cytophagales</taxon>
        <taxon>Hymenobacteraceae</taxon>
        <taxon>Pontibacter</taxon>
    </lineage>
</organism>
<keyword evidence="2" id="KW-1185">Reference proteome</keyword>
<accession>A0A6B3LPT9</accession>
<gene>
    <name evidence="1" type="ORF">GXP69_05145</name>
</gene>
<dbReference type="AlphaFoldDB" id="A0A6B3LPT9"/>
<comment type="caution">
    <text evidence="1">The sequence shown here is derived from an EMBL/GenBank/DDBJ whole genome shotgun (WGS) entry which is preliminary data.</text>
</comment>
<protein>
    <recommendedName>
        <fullName evidence="3">STAS/SEC14 domain-containing protein</fullName>
    </recommendedName>
</protein>